<evidence type="ECO:0000256" key="3">
    <source>
        <dbReference type="ARBA" id="ARBA00022704"/>
    </source>
</evidence>
<dbReference type="GO" id="GO:0005737">
    <property type="term" value="C:cytoplasm"/>
    <property type="evidence" value="ECO:0007669"/>
    <property type="project" value="TreeGrafter"/>
</dbReference>
<proteinExistence type="inferred from homology"/>
<dbReference type="PANTHER" id="PTHR46186">
    <property type="entry name" value="CYSTATIN"/>
    <property type="match status" value="1"/>
</dbReference>
<evidence type="ECO:0000256" key="7">
    <source>
        <dbReference type="SAM" id="SignalP"/>
    </source>
</evidence>
<dbReference type="PANTHER" id="PTHR46186:SF2">
    <property type="entry name" value="CYSTATIN"/>
    <property type="match status" value="1"/>
</dbReference>
<sequence>AEMAGARGAALAAVMLLVMLGSPALGTPELSSEEEGPIVGAPEEITDPEKDGGLQRALRFAVAEYNRESNDRFSSRVVRIISARKQVVSGLNYMMEVEIARTTCTNPPSNLQSCPIQPRSQVGSKRTICNFTVYVIPWENKMELTEHRCH</sequence>
<evidence type="ECO:0000256" key="4">
    <source>
        <dbReference type="ARBA" id="ARBA00023157"/>
    </source>
</evidence>
<keyword evidence="4" id="KW-1015">Disulfide bond</keyword>
<evidence type="ECO:0000256" key="2">
    <source>
        <dbReference type="ARBA" id="ARBA00022690"/>
    </source>
</evidence>
<feature type="non-terminal residue" evidence="9">
    <location>
        <position position="1"/>
    </location>
</feature>
<keyword evidence="3" id="KW-0789">Thiol protease inhibitor</keyword>
<dbReference type="InterPro" id="IPR000010">
    <property type="entry name" value="Cystatin_dom"/>
</dbReference>
<organism evidence="9 10">
    <name type="scientific">Geococcyx californianus</name>
    <name type="common">Greater roadrunner</name>
    <name type="synonym">Saurothera californiana</name>
    <dbReference type="NCBI Taxonomy" id="8947"/>
    <lineage>
        <taxon>Eukaryota</taxon>
        <taxon>Metazoa</taxon>
        <taxon>Chordata</taxon>
        <taxon>Craniata</taxon>
        <taxon>Vertebrata</taxon>
        <taxon>Euteleostomi</taxon>
        <taxon>Archelosauria</taxon>
        <taxon>Archosauria</taxon>
        <taxon>Dinosauria</taxon>
        <taxon>Saurischia</taxon>
        <taxon>Theropoda</taxon>
        <taxon>Coelurosauria</taxon>
        <taxon>Aves</taxon>
        <taxon>Neognathae</taxon>
        <taxon>Neoaves</taxon>
        <taxon>Otidimorphae</taxon>
        <taxon>Cuculiformes</taxon>
        <taxon>Neomorphidae</taxon>
        <taxon>Geococcyx</taxon>
    </lineage>
</organism>
<evidence type="ECO:0000313" key="9">
    <source>
        <dbReference type="EMBL" id="NWH62553.1"/>
    </source>
</evidence>
<dbReference type="OrthoDB" id="1908104at2759"/>
<evidence type="ECO:0000256" key="5">
    <source>
        <dbReference type="ARBA" id="ARBA00078073"/>
    </source>
</evidence>
<dbReference type="FunFam" id="3.10.450.10:FF:000004">
    <property type="entry name" value="Cystatin C"/>
    <property type="match status" value="1"/>
</dbReference>
<evidence type="ECO:0000259" key="8">
    <source>
        <dbReference type="SMART" id="SM00043"/>
    </source>
</evidence>
<feature type="non-terminal residue" evidence="9">
    <location>
        <position position="150"/>
    </location>
</feature>
<keyword evidence="7" id="KW-0732">Signal</keyword>
<keyword evidence="2" id="KW-0646">Protease inhibitor</keyword>
<evidence type="ECO:0000256" key="1">
    <source>
        <dbReference type="ARBA" id="ARBA00009403"/>
    </source>
</evidence>
<dbReference type="Gene3D" id="3.10.450.10">
    <property type="match status" value="1"/>
</dbReference>
<evidence type="ECO:0000256" key="6">
    <source>
        <dbReference type="SAM" id="MobiDB-lite"/>
    </source>
</evidence>
<feature type="chain" id="PRO_5029628711" description="Egg-white cystatin" evidence="7">
    <location>
        <begin position="27"/>
        <end position="150"/>
    </location>
</feature>
<dbReference type="GO" id="GO:0004869">
    <property type="term" value="F:cysteine-type endopeptidase inhibitor activity"/>
    <property type="evidence" value="ECO:0007669"/>
    <property type="project" value="UniProtKB-KW"/>
</dbReference>
<feature type="region of interest" description="Disordered" evidence="6">
    <location>
        <begin position="28"/>
        <end position="50"/>
    </location>
</feature>
<dbReference type="InterPro" id="IPR018073">
    <property type="entry name" value="Prot_inh_cystat_CS"/>
</dbReference>
<feature type="domain" description="Cystatin" evidence="8">
    <location>
        <begin position="37"/>
        <end position="150"/>
    </location>
</feature>
<dbReference type="Pfam" id="PF00031">
    <property type="entry name" value="Cystatin"/>
    <property type="match status" value="1"/>
</dbReference>
<reference evidence="9 10" key="1">
    <citation type="submission" date="2019-09" db="EMBL/GenBank/DDBJ databases">
        <title>Bird 10,000 Genomes (B10K) Project - Family phase.</title>
        <authorList>
            <person name="Zhang G."/>
        </authorList>
    </citation>
    <scope>NUCLEOTIDE SEQUENCE [LARGE SCALE GENOMIC DNA]</scope>
    <source>
        <strain evidence="9">B10K-CU-031-07</strain>
        <tissue evidence="9">Muscle</tissue>
    </source>
</reference>
<dbReference type="GO" id="GO:0005615">
    <property type="term" value="C:extracellular space"/>
    <property type="evidence" value="ECO:0007669"/>
    <property type="project" value="TreeGrafter"/>
</dbReference>
<accession>A0A7K4JBB4</accession>
<comment type="caution">
    <text evidence="9">The sequence shown here is derived from an EMBL/GenBank/DDBJ whole genome shotgun (WGS) entry which is preliminary data.</text>
</comment>
<dbReference type="AlphaFoldDB" id="A0A7K4JBB4"/>
<gene>
    <name evidence="9" type="primary">Cyt</name>
    <name evidence="9" type="ORF">GEOCAL_R10374</name>
</gene>
<keyword evidence="10" id="KW-1185">Reference proteome</keyword>
<dbReference type="EMBL" id="VWPV01019534">
    <property type="protein sequence ID" value="NWH62553.1"/>
    <property type="molecule type" value="Genomic_DNA"/>
</dbReference>
<evidence type="ECO:0000313" key="10">
    <source>
        <dbReference type="Proteomes" id="UP000531151"/>
    </source>
</evidence>
<name>A0A7K4JBB4_GEOCA</name>
<dbReference type="SUPFAM" id="SSF54403">
    <property type="entry name" value="Cystatin/monellin"/>
    <property type="match status" value="1"/>
</dbReference>
<dbReference type="GO" id="GO:0031982">
    <property type="term" value="C:vesicle"/>
    <property type="evidence" value="ECO:0007669"/>
    <property type="project" value="TreeGrafter"/>
</dbReference>
<feature type="signal peptide" evidence="7">
    <location>
        <begin position="1"/>
        <end position="26"/>
    </location>
</feature>
<protein>
    <recommendedName>
        <fullName evidence="5">Egg-white cystatin</fullName>
    </recommendedName>
</protein>
<dbReference type="SMART" id="SM00043">
    <property type="entry name" value="CY"/>
    <property type="match status" value="1"/>
</dbReference>
<dbReference type="Proteomes" id="UP000531151">
    <property type="component" value="Unassembled WGS sequence"/>
</dbReference>
<dbReference type="CDD" id="cd00042">
    <property type="entry name" value="CY"/>
    <property type="match status" value="1"/>
</dbReference>
<comment type="similarity">
    <text evidence="1">Belongs to the cystatin family.</text>
</comment>
<dbReference type="PROSITE" id="PS00287">
    <property type="entry name" value="CYSTATIN"/>
    <property type="match status" value="1"/>
</dbReference>
<dbReference type="InterPro" id="IPR046350">
    <property type="entry name" value="Cystatin_sf"/>
</dbReference>